<feature type="domain" description="CBS" evidence="3">
    <location>
        <begin position="7"/>
        <end position="65"/>
    </location>
</feature>
<keyword evidence="5" id="KW-1185">Reference proteome</keyword>
<dbReference type="EMBL" id="RAQO01000008">
    <property type="protein sequence ID" value="RKF15577.1"/>
    <property type="molecule type" value="Genomic_DNA"/>
</dbReference>
<dbReference type="AlphaFoldDB" id="A0A420E898"/>
<evidence type="ECO:0000256" key="2">
    <source>
        <dbReference type="PROSITE-ProRule" id="PRU00703"/>
    </source>
</evidence>
<evidence type="ECO:0000313" key="5">
    <source>
        <dbReference type="Proteomes" id="UP000286482"/>
    </source>
</evidence>
<proteinExistence type="predicted"/>
<gene>
    <name evidence="4" type="ORF">DBZ36_14405</name>
</gene>
<dbReference type="Proteomes" id="UP000286482">
    <property type="component" value="Unassembled WGS sequence"/>
</dbReference>
<dbReference type="RefSeq" id="WP_120355663.1">
    <property type="nucleotide sequence ID" value="NZ_RAQO01000008.1"/>
</dbReference>
<dbReference type="InterPro" id="IPR046342">
    <property type="entry name" value="CBS_dom_sf"/>
</dbReference>
<keyword evidence="1 2" id="KW-0129">CBS domain</keyword>
<comment type="caution">
    <text evidence="4">The sequence shown here is derived from an EMBL/GenBank/DDBJ whole genome shotgun (WGS) entry which is preliminary data.</text>
</comment>
<dbReference type="PROSITE" id="PS51371">
    <property type="entry name" value="CBS"/>
    <property type="match status" value="2"/>
</dbReference>
<sequence>MLVSSIMTQRLVSVEMDDKLDVVKEIFDNTRFHHLLVLEDKKLVGLVSDRDLLKSISPYLGTAAETSRDTASLNKKVHQVMNRALVTLSPDSSVFEAIKVFNKYHVTCLPIVDNNNEPLGIITWKDILKAIEDKPNELTI</sequence>
<dbReference type="PANTHER" id="PTHR43080">
    <property type="entry name" value="CBS DOMAIN-CONTAINING PROTEIN CBSX3, MITOCHONDRIAL"/>
    <property type="match status" value="1"/>
</dbReference>
<feature type="domain" description="CBS" evidence="3">
    <location>
        <begin position="81"/>
        <end position="138"/>
    </location>
</feature>
<dbReference type="InterPro" id="IPR051257">
    <property type="entry name" value="Diverse_CBS-Domain"/>
</dbReference>
<dbReference type="Pfam" id="PF00571">
    <property type="entry name" value="CBS"/>
    <property type="match status" value="2"/>
</dbReference>
<accession>A0A420E898</accession>
<reference evidence="4 5" key="1">
    <citation type="submission" date="2018-09" db="EMBL/GenBank/DDBJ databases">
        <authorList>
            <person name="Wang Z."/>
        </authorList>
    </citation>
    <scope>NUCLEOTIDE SEQUENCE [LARGE SCALE GENOMIC DNA]</scope>
    <source>
        <strain evidence="4 5">ALS 81</strain>
    </source>
</reference>
<evidence type="ECO:0000256" key="1">
    <source>
        <dbReference type="ARBA" id="ARBA00023122"/>
    </source>
</evidence>
<dbReference type="Gene3D" id="3.10.580.10">
    <property type="entry name" value="CBS-domain"/>
    <property type="match status" value="1"/>
</dbReference>
<name>A0A420E898_9ALTE</name>
<dbReference type="SUPFAM" id="SSF54631">
    <property type="entry name" value="CBS-domain pair"/>
    <property type="match status" value="1"/>
</dbReference>
<dbReference type="PANTHER" id="PTHR43080:SF2">
    <property type="entry name" value="CBS DOMAIN-CONTAINING PROTEIN"/>
    <property type="match status" value="1"/>
</dbReference>
<evidence type="ECO:0000313" key="4">
    <source>
        <dbReference type="EMBL" id="RKF15577.1"/>
    </source>
</evidence>
<organism evidence="4 5">
    <name type="scientific">Alginatibacterium sediminis</name>
    <dbReference type="NCBI Taxonomy" id="2164068"/>
    <lineage>
        <taxon>Bacteria</taxon>
        <taxon>Pseudomonadati</taxon>
        <taxon>Pseudomonadota</taxon>
        <taxon>Gammaproteobacteria</taxon>
        <taxon>Alteromonadales</taxon>
        <taxon>Alteromonadaceae</taxon>
        <taxon>Alginatibacterium</taxon>
    </lineage>
</organism>
<dbReference type="InterPro" id="IPR000644">
    <property type="entry name" value="CBS_dom"/>
</dbReference>
<dbReference type="SMART" id="SM00116">
    <property type="entry name" value="CBS"/>
    <property type="match status" value="2"/>
</dbReference>
<dbReference type="CDD" id="cd04584">
    <property type="entry name" value="CBS_pair_AcuB_like"/>
    <property type="match status" value="1"/>
</dbReference>
<protein>
    <submittedName>
        <fullName evidence="4">CBS domain-containing protein</fullName>
    </submittedName>
</protein>
<evidence type="ECO:0000259" key="3">
    <source>
        <dbReference type="PROSITE" id="PS51371"/>
    </source>
</evidence>
<dbReference type="OrthoDB" id="9794094at2"/>